<dbReference type="PANTHER" id="PTHR47723">
    <property type="entry name" value="OS05G0353850 PROTEIN"/>
    <property type="match status" value="1"/>
</dbReference>
<dbReference type="InterPro" id="IPR044730">
    <property type="entry name" value="RNase_H-like_dom_plant"/>
</dbReference>
<evidence type="ECO:0000259" key="1">
    <source>
        <dbReference type="Pfam" id="PF13456"/>
    </source>
</evidence>
<dbReference type="PANTHER" id="PTHR47723:SF19">
    <property type="entry name" value="POLYNUCLEOTIDYL TRANSFERASE, RIBONUCLEASE H-LIKE SUPERFAMILY PROTEIN"/>
    <property type="match status" value="1"/>
</dbReference>
<accession>A0ABD1SCB4</accession>
<dbReference type="InterPro" id="IPR002156">
    <property type="entry name" value="RNaseH_domain"/>
</dbReference>
<dbReference type="CDD" id="cd06222">
    <property type="entry name" value="RNase_H_like"/>
    <property type="match status" value="1"/>
</dbReference>
<dbReference type="Proteomes" id="UP001604336">
    <property type="component" value="Unassembled WGS sequence"/>
</dbReference>
<reference evidence="3" key="1">
    <citation type="submission" date="2024-07" db="EMBL/GenBank/DDBJ databases">
        <title>Two chromosome-level genome assemblies of Korean endemic species Abeliophyllum distichum and Forsythia ovata (Oleaceae).</title>
        <authorList>
            <person name="Jang H."/>
        </authorList>
    </citation>
    <scope>NUCLEOTIDE SEQUENCE [LARGE SCALE GENOMIC DNA]</scope>
</reference>
<dbReference type="InterPro" id="IPR053151">
    <property type="entry name" value="RNase_H-like"/>
</dbReference>
<dbReference type="EMBL" id="JBFOLK010000007">
    <property type="protein sequence ID" value="KAL2498240.1"/>
    <property type="molecule type" value="Genomic_DNA"/>
</dbReference>
<dbReference type="Pfam" id="PF13456">
    <property type="entry name" value="RVT_3"/>
    <property type="match status" value="1"/>
</dbReference>
<proteinExistence type="predicted"/>
<feature type="domain" description="RNase H type-1" evidence="1">
    <location>
        <begin position="36"/>
        <end position="108"/>
    </location>
</feature>
<evidence type="ECO:0000313" key="2">
    <source>
        <dbReference type="EMBL" id="KAL2498240.1"/>
    </source>
</evidence>
<protein>
    <submittedName>
        <fullName evidence="2">RNase H domain-containing protein</fullName>
    </submittedName>
</protein>
<dbReference type="AlphaFoldDB" id="A0ABD1SCB4"/>
<dbReference type="InterPro" id="IPR036397">
    <property type="entry name" value="RNaseH_sf"/>
</dbReference>
<keyword evidence="3" id="KW-1185">Reference proteome</keyword>
<organism evidence="2 3">
    <name type="scientific">Abeliophyllum distichum</name>
    <dbReference type="NCBI Taxonomy" id="126358"/>
    <lineage>
        <taxon>Eukaryota</taxon>
        <taxon>Viridiplantae</taxon>
        <taxon>Streptophyta</taxon>
        <taxon>Embryophyta</taxon>
        <taxon>Tracheophyta</taxon>
        <taxon>Spermatophyta</taxon>
        <taxon>Magnoliopsida</taxon>
        <taxon>eudicotyledons</taxon>
        <taxon>Gunneridae</taxon>
        <taxon>Pentapetalae</taxon>
        <taxon>asterids</taxon>
        <taxon>lamiids</taxon>
        <taxon>Lamiales</taxon>
        <taxon>Oleaceae</taxon>
        <taxon>Forsythieae</taxon>
        <taxon>Abeliophyllum</taxon>
    </lineage>
</organism>
<name>A0ABD1SCB4_9LAMI</name>
<sequence>MDIVPLFGISLTIPSIPPPILAYWHTPPVGSYKIKTDGYVKDGFASGREIILDSLGQCVLAFFSSYGECLILEAELGAILDGIILAQRIVISDLCIESNSTLAIHCITRGG</sequence>
<gene>
    <name evidence="2" type="ORF">Adt_23790</name>
</gene>
<evidence type="ECO:0000313" key="3">
    <source>
        <dbReference type="Proteomes" id="UP001604336"/>
    </source>
</evidence>
<comment type="caution">
    <text evidence="2">The sequence shown here is derived from an EMBL/GenBank/DDBJ whole genome shotgun (WGS) entry which is preliminary data.</text>
</comment>
<dbReference type="Gene3D" id="3.30.420.10">
    <property type="entry name" value="Ribonuclease H-like superfamily/Ribonuclease H"/>
    <property type="match status" value="1"/>
</dbReference>